<dbReference type="EC" id="2.7.7.23" evidence="18"/>
<feature type="binding site" evidence="18">
    <location>
        <position position="333"/>
    </location>
    <ligand>
        <name>UDP-N-acetyl-alpha-D-glucosamine</name>
        <dbReference type="ChEBI" id="CHEBI:57705"/>
    </ligand>
</feature>
<dbReference type="GO" id="GO:0071555">
    <property type="term" value="P:cell wall organization"/>
    <property type="evidence" value="ECO:0007669"/>
    <property type="project" value="UniProtKB-KW"/>
</dbReference>
<accession>A0A2D3T031</accession>
<keyword evidence="14 18" id="KW-0961">Cell wall biogenesis/degradation</keyword>
<evidence type="ECO:0000256" key="9">
    <source>
        <dbReference type="ARBA" id="ARBA00022842"/>
    </source>
</evidence>
<dbReference type="HAMAP" id="MF_01631">
    <property type="entry name" value="GlmU"/>
    <property type="match status" value="1"/>
</dbReference>
<evidence type="ECO:0000256" key="18">
    <source>
        <dbReference type="HAMAP-Rule" id="MF_01631"/>
    </source>
</evidence>
<keyword evidence="13 18" id="KW-0012">Acyltransferase</keyword>
<dbReference type="InterPro" id="IPR001451">
    <property type="entry name" value="Hexapep"/>
</dbReference>
<feature type="binding site" evidence="18">
    <location>
        <begin position="81"/>
        <end position="82"/>
    </location>
    <ligand>
        <name>UDP-N-acetyl-alpha-D-glucosamine</name>
        <dbReference type="ChEBI" id="CHEBI:57705"/>
    </ligand>
</feature>
<dbReference type="UniPathway" id="UPA00973"/>
<feature type="binding site" evidence="18">
    <location>
        <position position="227"/>
    </location>
    <ligand>
        <name>Mg(2+)</name>
        <dbReference type="ChEBI" id="CHEBI:18420"/>
    </ligand>
</feature>
<feature type="binding site" evidence="18">
    <location>
        <position position="366"/>
    </location>
    <ligand>
        <name>UDP-N-acetyl-alpha-D-glucosamine</name>
        <dbReference type="ChEBI" id="CHEBI:57705"/>
    </ligand>
</feature>
<dbReference type="GO" id="GO:0008360">
    <property type="term" value="P:regulation of cell shape"/>
    <property type="evidence" value="ECO:0007669"/>
    <property type="project" value="UniProtKB-KW"/>
</dbReference>
<dbReference type="PANTHER" id="PTHR43584">
    <property type="entry name" value="NUCLEOTIDYL TRANSFERASE"/>
    <property type="match status" value="1"/>
</dbReference>
<dbReference type="GO" id="GO:0000287">
    <property type="term" value="F:magnesium ion binding"/>
    <property type="evidence" value="ECO:0007669"/>
    <property type="project" value="UniProtKB-UniRule"/>
</dbReference>
<feature type="binding site" evidence="18">
    <location>
        <begin position="11"/>
        <end position="14"/>
    </location>
    <ligand>
        <name>UDP-N-acetyl-alpha-D-glucosamine</name>
        <dbReference type="ChEBI" id="CHEBI:57705"/>
    </ligand>
</feature>
<comment type="pathway">
    <text evidence="18">Nucleotide-sugar biosynthesis; UDP-N-acetyl-alpha-D-glucosamine biosynthesis; UDP-N-acetyl-alpha-D-glucosamine from N-acetyl-alpha-D-glucosamine 1-phosphate: step 1/1.</text>
</comment>
<feature type="active site" description="Proton acceptor" evidence="18">
    <location>
        <position position="363"/>
    </location>
</feature>
<feature type="binding site" evidence="18">
    <location>
        <position position="140"/>
    </location>
    <ligand>
        <name>UDP-N-acetyl-alpha-D-glucosamine</name>
        <dbReference type="ChEBI" id="CHEBI:57705"/>
    </ligand>
</feature>
<dbReference type="SUPFAM" id="SSF51161">
    <property type="entry name" value="Trimeric LpxA-like enzymes"/>
    <property type="match status" value="1"/>
</dbReference>
<feature type="binding site" evidence="18">
    <location>
        <position position="25"/>
    </location>
    <ligand>
        <name>UDP-N-acetyl-alpha-D-glucosamine</name>
        <dbReference type="ChEBI" id="CHEBI:57705"/>
    </ligand>
</feature>
<comment type="function">
    <text evidence="17 18">Catalyzes the last two sequential reactions in the de novo biosynthetic pathway for UDP-N-acetylglucosamine (UDP-GlcNAc). The C-terminal domain catalyzes the transfer of acetyl group from acetyl coenzyme A to glucosamine-1-phosphate (GlcN-1-P) to produce N-acetylglucosamine-1-phosphate (GlcNAc-1-P), which is converted into UDP-GlcNAc by the transfer of uridine 5-monophosphate (from uridine 5-triphosphate), a reaction catalyzed by the N-terminal domain.</text>
</comment>
<feature type="binding site" evidence="18">
    <location>
        <position position="423"/>
    </location>
    <ligand>
        <name>acetyl-CoA</name>
        <dbReference type="ChEBI" id="CHEBI:57288"/>
    </ligand>
</feature>
<dbReference type="CDD" id="cd02540">
    <property type="entry name" value="GT2_GlmU_N_bac"/>
    <property type="match status" value="1"/>
</dbReference>
<dbReference type="UniPathway" id="UPA00113">
    <property type="reaction ID" value="UER00532"/>
</dbReference>
<keyword evidence="8 18" id="KW-0677">Repeat</keyword>
<dbReference type="PANTHER" id="PTHR43584:SF3">
    <property type="entry name" value="BIFUNCTIONAL PROTEIN GLMU"/>
    <property type="match status" value="1"/>
</dbReference>
<reference evidence="22" key="1">
    <citation type="submission" date="2016-10" db="EMBL/GenBank/DDBJ databases">
        <authorList>
            <person name="Chevignon G."/>
        </authorList>
    </citation>
    <scope>NUCLEOTIDE SEQUENCE [LARGE SCALE GENOMIC DNA]</scope>
    <source>
        <strain evidence="22">A2C</strain>
    </source>
</reference>
<feature type="binding site" evidence="18">
    <location>
        <position position="377"/>
    </location>
    <ligand>
        <name>UDP-N-acetyl-alpha-D-glucosamine</name>
        <dbReference type="ChEBI" id="CHEBI:57705"/>
    </ligand>
</feature>
<dbReference type="InterPro" id="IPR050065">
    <property type="entry name" value="GlmU-like"/>
</dbReference>
<feature type="binding site" evidence="18">
    <location>
        <position position="380"/>
    </location>
    <ligand>
        <name>acetyl-CoA</name>
        <dbReference type="ChEBI" id="CHEBI:57288"/>
    </ligand>
</feature>
<dbReference type="GO" id="GO:0019134">
    <property type="term" value="F:glucosamine-1-phosphate N-acetyltransferase activity"/>
    <property type="evidence" value="ECO:0007669"/>
    <property type="project" value="UniProtKB-UniRule"/>
</dbReference>
<dbReference type="InterPro" id="IPR056729">
    <property type="entry name" value="GMPPB_C"/>
</dbReference>
<feature type="domain" description="MobA-like NTP transferase" evidence="19">
    <location>
        <begin position="8"/>
        <end position="124"/>
    </location>
</feature>
<keyword evidence="9 18" id="KW-0460">Magnesium</keyword>
<feature type="binding site" evidence="18">
    <location>
        <position position="105"/>
    </location>
    <ligand>
        <name>Mg(2+)</name>
        <dbReference type="ChEBI" id="CHEBI:18420"/>
    </ligand>
</feature>
<dbReference type="InterPro" id="IPR038009">
    <property type="entry name" value="GlmU_C_LbH"/>
</dbReference>
<evidence type="ECO:0000256" key="5">
    <source>
        <dbReference type="ARBA" id="ARBA00022679"/>
    </source>
</evidence>
<dbReference type="Pfam" id="PF12804">
    <property type="entry name" value="NTP_transf_3"/>
    <property type="match status" value="1"/>
</dbReference>
<dbReference type="FunFam" id="3.90.550.10:FF:000006">
    <property type="entry name" value="Bifunctional protein GlmU"/>
    <property type="match status" value="1"/>
</dbReference>
<comment type="catalytic activity">
    <reaction evidence="15 18">
        <text>alpha-D-glucosamine 1-phosphate + acetyl-CoA = N-acetyl-alpha-D-glucosamine 1-phosphate + CoA + H(+)</text>
        <dbReference type="Rhea" id="RHEA:13725"/>
        <dbReference type="ChEBI" id="CHEBI:15378"/>
        <dbReference type="ChEBI" id="CHEBI:57287"/>
        <dbReference type="ChEBI" id="CHEBI:57288"/>
        <dbReference type="ChEBI" id="CHEBI:57776"/>
        <dbReference type="ChEBI" id="CHEBI:58516"/>
        <dbReference type="EC" id="2.3.1.157"/>
    </reaction>
</comment>
<keyword evidence="6 18" id="KW-0548">Nucleotidyltransferase</keyword>
<feature type="binding site" evidence="18">
    <location>
        <begin position="103"/>
        <end position="105"/>
    </location>
    <ligand>
        <name>UDP-N-acetyl-alpha-D-glucosamine</name>
        <dbReference type="ChEBI" id="CHEBI:57705"/>
    </ligand>
</feature>
<dbReference type="RefSeq" id="WP_100102921.1">
    <property type="nucleotide sequence ID" value="NZ_CAWNMT010000001.1"/>
</dbReference>
<feature type="binding site" evidence="18">
    <location>
        <position position="154"/>
    </location>
    <ligand>
        <name>UDP-N-acetyl-alpha-D-glucosamine</name>
        <dbReference type="ChEBI" id="CHEBI:57705"/>
    </ligand>
</feature>
<dbReference type="NCBIfam" id="NF006986">
    <property type="entry name" value="PRK09451.1"/>
    <property type="match status" value="1"/>
</dbReference>
<dbReference type="GO" id="GO:0009252">
    <property type="term" value="P:peptidoglycan biosynthetic process"/>
    <property type="evidence" value="ECO:0007669"/>
    <property type="project" value="UniProtKB-UniRule"/>
</dbReference>
<evidence type="ECO:0000256" key="13">
    <source>
        <dbReference type="ARBA" id="ARBA00023315"/>
    </source>
</evidence>
<dbReference type="NCBIfam" id="TIGR01173">
    <property type="entry name" value="glmU"/>
    <property type="match status" value="1"/>
</dbReference>
<evidence type="ECO:0000259" key="20">
    <source>
        <dbReference type="Pfam" id="PF25087"/>
    </source>
</evidence>
<comment type="cofactor">
    <cofactor evidence="18">
        <name>Mg(2+)</name>
        <dbReference type="ChEBI" id="CHEBI:18420"/>
    </cofactor>
    <text evidence="18">Binds 1 Mg(2+) ion per subunit.</text>
</comment>
<evidence type="ECO:0000256" key="16">
    <source>
        <dbReference type="ARBA" id="ARBA00048493"/>
    </source>
</evidence>
<comment type="catalytic activity">
    <reaction evidence="16 18">
        <text>N-acetyl-alpha-D-glucosamine 1-phosphate + UTP + H(+) = UDP-N-acetyl-alpha-D-glucosamine + diphosphate</text>
        <dbReference type="Rhea" id="RHEA:13509"/>
        <dbReference type="ChEBI" id="CHEBI:15378"/>
        <dbReference type="ChEBI" id="CHEBI:33019"/>
        <dbReference type="ChEBI" id="CHEBI:46398"/>
        <dbReference type="ChEBI" id="CHEBI:57705"/>
        <dbReference type="ChEBI" id="CHEBI:57776"/>
        <dbReference type="EC" id="2.7.7.23"/>
    </reaction>
</comment>
<comment type="subcellular location">
    <subcellularLocation>
        <location evidence="1 18">Cytoplasm</location>
    </subcellularLocation>
</comment>
<dbReference type="AlphaFoldDB" id="A0A2D3T031"/>
<feature type="binding site" evidence="18">
    <location>
        <position position="227"/>
    </location>
    <ligand>
        <name>UDP-N-acetyl-alpha-D-glucosamine</name>
        <dbReference type="ChEBI" id="CHEBI:57705"/>
    </ligand>
</feature>
<evidence type="ECO:0000256" key="10">
    <source>
        <dbReference type="ARBA" id="ARBA00022960"/>
    </source>
</evidence>
<evidence type="ECO:0000256" key="14">
    <source>
        <dbReference type="ARBA" id="ARBA00023316"/>
    </source>
</evidence>
<comment type="pathway">
    <text evidence="18">Nucleotide-sugar biosynthesis; UDP-N-acetyl-alpha-D-glucosamine biosynthesis; N-acetyl-alpha-D-glucosamine 1-phosphate from alpha-D-glucosamine 6-phosphate (route II): step 2/2.</text>
</comment>
<gene>
    <name evidence="18" type="primary">glmU</name>
    <name evidence="21" type="ORF">BJP41_01005</name>
</gene>
<dbReference type="Proteomes" id="UP000230008">
    <property type="component" value="Chromosome"/>
</dbReference>
<feature type="binding site" evidence="18">
    <location>
        <begin position="386"/>
        <end position="387"/>
    </location>
    <ligand>
        <name>acetyl-CoA</name>
        <dbReference type="ChEBI" id="CHEBI:57288"/>
    </ligand>
</feature>
<comment type="similarity">
    <text evidence="3 18">In the N-terminal section; belongs to the N-acetylglucosamine-1-phosphate uridyltransferase family.</text>
</comment>
<feature type="binding site" evidence="18">
    <location>
        <position position="351"/>
    </location>
    <ligand>
        <name>UDP-N-acetyl-alpha-D-glucosamine</name>
        <dbReference type="ChEBI" id="CHEBI:57705"/>
    </ligand>
</feature>
<dbReference type="GO" id="GO:0009245">
    <property type="term" value="P:lipid A biosynthetic process"/>
    <property type="evidence" value="ECO:0007669"/>
    <property type="project" value="UniProtKB-UniRule"/>
</dbReference>
<keyword evidence="7 18" id="KW-0479">Metal-binding</keyword>
<dbReference type="Gene3D" id="2.160.10.10">
    <property type="entry name" value="Hexapeptide repeat proteins"/>
    <property type="match status" value="1"/>
</dbReference>
<evidence type="ECO:0000256" key="11">
    <source>
        <dbReference type="ARBA" id="ARBA00022984"/>
    </source>
</evidence>
<evidence type="ECO:0000256" key="7">
    <source>
        <dbReference type="ARBA" id="ARBA00022723"/>
    </source>
</evidence>
<evidence type="ECO:0000259" key="19">
    <source>
        <dbReference type="Pfam" id="PF12804"/>
    </source>
</evidence>
<dbReference type="EC" id="2.3.1.157" evidence="18"/>
<comment type="subunit">
    <text evidence="18">Homotrimer.</text>
</comment>
<comment type="pathway">
    <text evidence="18">Bacterial outer membrane biogenesis; LPS lipid A biosynthesis.</text>
</comment>
<evidence type="ECO:0000256" key="8">
    <source>
        <dbReference type="ARBA" id="ARBA00022737"/>
    </source>
</evidence>
<dbReference type="GO" id="GO:0016020">
    <property type="term" value="C:membrane"/>
    <property type="evidence" value="ECO:0007669"/>
    <property type="project" value="GOC"/>
</dbReference>
<comment type="similarity">
    <text evidence="2 18">In the C-terminal section; belongs to the transferase hexapeptide repeat family.</text>
</comment>
<feature type="binding site" evidence="18">
    <location>
        <position position="76"/>
    </location>
    <ligand>
        <name>UDP-N-acetyl-alpha-D-glucosamine</name>
        <dbReference type="ChEBI" id="CHEBI:57705"/>
    </ligand>
</feature>
<proteinExistence type="inferred from homology"/>
<feature type="binding site" evidence="18">
    <location>
        <position position="169"/>
    </location>
    <ligand>
        <name>UDP-N-acetyl-alpha-D-glucosamine</name>
        <dbReference type="ChEBI" id="CHEBI:57705"/>
    </ligand>
</feature>
<dbReference type="InterPro" id="IPR025877">
    <property type="entry name" value="MobA-like_NTP_Trfase"/>
</dbReference>
<dbReference type="InterPro" id="IPR005882">
    <property type="entry name" value="Bifunctional_GlmU"/>
</dbReference>
<keyword evidence="10 18" id="KW-0133">Cell shape</keyword>
<dbReference type="SUPFAM" id="SSF53448">
    <property type="entry name" value="Nucleotide-diphospho-sugar transferases"/>
    <property type="match status" value="1"/>
</dbReference>
<feature type="binding site" evidence="18">
    <location>
        <position position="405"/>
    </location>
    <ligand>
        <name>acetyl-CoA</name>
        <dbReference type="ChEBI" id="CHEBI:57288"/>
    </ligand>
</feature>
<feature type="domain" description="Mannose-1-phosphate guanyltransferase C-terminal" evidence="20">
    <location>
        <begin position="264"/>
        <end position="352"/>
    </location>
</feature>
<evidence type="ECO:0000256" key="1">
    <source>
        <dbReference type="ARBA" id="ARBA00004496"/>
    </source>
</evidence>
<dbReference type="GO" id="GO:0005737">
    <property type="term" value="C:cytoplasm"/>
    <property type="evidence" value="ECO:0007669"/>
    <property type="project" value="UniProtKB-SubCell"/>
</dbReference>
<evidence type="ECO:0000256" key="15">
    <source>
        <dbReference type="ARBA" id="ARBA00048247"/>
    </source>
</evidence>
<dbReference type="EMBL" id="CP017606">
    <property type="protein sequence ID" value="ATW29157.1"/>
    <property type="molecule type" value="Genomic_DNA"/>
</dbReference>
<keyword evidence="12 18" id="KW-0511">Multifunctional enzyme</keyword>
<dbReference type="GO" id="GO:0003977">
    <property type="term" value="F:UDP-N-acetylglucosamine diphosphorylase activity"/>
    <property type="evidence" value="ECO:0007669"/>
    <property type="project" value="UniProtKB-UniRule"/>
</dbReference>
<dbReference type="Pfam" id="PF25087">
    <property type="entry name" value="GMPPB_C"/>
    <property type="match status" value="1"/>
</dbReference>
<feature type="region of interest" description="N-acetyltransferase" evidence="18">
    <location>
        <begin position="251"/>
        <end position="455"/>
    </location>
</feature>
<feature type="region of interest" description="Linker" evidence="18">
    <location>
        <begin position="230"/>
        <end position="250"/>
    </location>
</feature>
<reference evidence="22" key="2">
    <citation type="submission" date="2017-11" db="EMBL/GenBank/DDBJ databases">
        <title>PacBio sequencing of new strain of the secondary endosymbiont Candidatus Hamiltonella defensa.</title>
        <authorList>
            <person name="Strand M.R."/>
            <person name="Oliver K."/>
        </authorList>
    </citation>
    <scope>NUCLEOTIDE SEQUENCE [LARGE SCALE GENOMIC DNA]</scope>
    <source>
        <strain evidence="22">A2C</strain>
    </source>
</reference>
<evidence type="ECO:0000256" key="4">
    <source>
        <dbReference type="ARBA" id="ARBA00022490"/>
    </source>
</evidence>
<protein>
    <recommendedName>
        <fullName evidence="18">Bifunctional protein GlmU</fullName>
    </recommendedName>
    <domain>
        <recommendedName>
            <fullName evidence="18">UDP-N-acetylglucosamine pyrophosphorylase</fullName>
            <ecNumber evidence="18">2.7.7.23</ecNumber>
        </recommendedName>
        <alternativeName>
            <fullName evidence="18">N-acetylglucosamine-1-phosphate uridyltransferase</fullName>
        </alternativeName>
    </domain>
    <domain>
        <recommendedName>
            <fullName evidence="18">Glucosamine-1-phosphate N-acetyltransferase</fullName>
            <ecNumber evidence="18">2.3.1.157</ecNumber>
        </recommendedName>
    </domain>
</protein>
<keyword evidence="5 18" id="KW-0808">Transferase</keyword>
<feature type="binding site" evidence="18">
    <location>
        <position position="440"/>
    </location>
    <ligand>
        <name>acetyl-CoA</name>
        <dbReference type="ChEBI" id="CHEBI:57288"/>
    </ligand>
</feature>
<evidence type="ECO:0000256" key="17">
    <source>
        <dbReference type="ARBA" id="ARBA00049628"/>
    </source>
</evidence>
<dbReference type="GO" id="GO:0006048">
    <property type="term" value="P:UDP-N-acetylglucosamine biosynthetic process"/>
    <property type="evidence" value="ECO:0007669"/>
    <property type="project" value="UniProtKB-UniPathway"/>
</dbReference>
<dbReference type="InterPro" id="IPR029044">
    <property type="entry name" value="Nucleotide-diphossugar_trans"/>
</dbReference>
<evidence type="ECO:0000256" key="2">
    <source>
        <dbReference type="ARBA" id="ARBA00007707"/>
    </source>
</evidence>
<keyword evidence="4 18" id="KW-0963">Cytoplasm</keyword>
<dbReference type="Pfam" id="PF00132">
    <property type="entry name" value="Hexapep"/>
    <property type="match status" value="1"/>
</dbReference>
<dbReference type="GO" id="GO:0000902">
    <property type="term" value="P:cell morphogenesis"/>
    <property type="evidence" value="ECO:0007669"/>
    <property type="project" value="UniProtKB-UniRule"/>
</dbReference>
<evidence type="ECO:0000256" key="12">
    <source>
        <dbReference type="ARBA" id="ARBA00023268"/>
    </source>
</evidence>
<sequence>MSKKVMSVVILAAGKGTRMCSNLPKVLHLLAGKPMVQHVINTANQLDCTRIHLVYGHGGALLKEKLNNEKLNWILQEEQWGTGHALQKAIPYFSEDENILVLYGDVPLIEVDTLNRLLLAKPHGGISLLTVRVDNPRGYGRIIRKNDDISGIVECKEATEIQKKINEINTGIMAINSSDLKKWLKQLKNDNHQNEFYLTDIIKMAYQENKKIIGIQPTHLNEIEGINDGLQLARLERLFQKQQAEKLLLSGVRILDPARFDLRGQLICGSDVVIDTNVIIEGEVTLGDRVQIGTGCLLKNCRIGDDSQINAYTVIEGSFLDKNCVVGPFARLRPGSELSEKVHVGNFVEIKKSSLGQGSKAGHLSYLGDAEIGSGVNIGAGTITCNYDGVNKHKTQIGDYVFVGSHTQFIAPVTVGDHATIGAGTTVTLNVPENELGLSRVKQKNIQGWKRPKKT</sequence>
<organism evidence="21 22">
    <name type="scientific">Candidatus Williamhamiltonella defendens</name>
    <dbReference type="NCBI Taxonomy" id="138072"/>
    <lineage>
        <taxon>Bacteria</taxon>
        <taxon>Pseudomonadati</taxon>
        <taxon>Pseudomonadota</taxon>
        <taxon>Gammaproteobacteria</taxon>
        <taxon>Enterobacterales</taxon>
        <taxon>Enterobacteriaceae</taxon>
        <taxon>aphid secondary symbionts</taxon>
        <taxon>Candidatus Williamhamiltonella</taxon>
    </lineage>
</organism>
<evidence type="ECO:0000313" key="21">
    <source>
        <dbReference type="EMBL" id="ATW29157.1"/>
    </source>
</evidence>
<feature type="region of interest" description="Pyrophosphorylase" evidence="18">
    <location>
        <begin position="1"/>
        <end position="229"/>
    </location>
</feature>
<dbReference type="Gene3D" id="3.90.550.10">
    <property type="entry name" value="Spore Coat Polysaccharide Biosynthesis Protein SpsA, Chain A"/>
    <property type="match status" value="1"/>
</dbReference>
<evidence type="ECO:0000313" key="22">
    <source>
        <dbReference type="Proteomes" id="UP000230008"/>
    </source>
</evidence>
<dbReference type="CDD" id="cd03353">
    <property type="entry name" value="LbH_GlmU_C"/>
    <property type="match status" value="1"/>
</dbReference>
<evidence type="ECO:0000256" key="6">
    <source>
        <dbReference type="ARBA" id="ARBA00022695"/>
    </source>
</evidence>
<keyword evidence="11 18" id="KW-0573">Peptidoglycan synthesis</keyword>
<name>A0A2D3T031_9ENTR</name>
<dbReference type="InterPro" id="IPR011004">
    <property type="entry name" value="Trimer_LpxA-like_sf"/>
</dbReference>
<evidence type="ECO:0000256" key="3">
    <source>
        <dbReference type="ARBA" id="ARBA00007947"/>
    </source>
</evidence>